<accession>A0AAW1T8V0</accession>
<comment type="caution">
    <text evidence="3">The sequence shown here is derived from an EMBL/GenBank/DDBJ whole genome shotgun (WGS) entry which is preliminary data.</text>
</comment>
<dbReference type="AlphaFoldDB" id="A0AAW1T8V0"/>
<name>A0AAW1T8V0_9CHLO</name>
<evidence type="ECO:0000313" key="3">
    <source>
        <dbReference type="EMBL" id="KAK9866171.1"/>
    </source>
</evidence>
<keyword evidence="1" id="KW-0175">Coiled coil</keyword>
<organism evidence="3 4">
    <name type="scientific">Apatococcus fuscideae</name>
    <dbReference type="NCBI Taxonomy" id="2026836"/>
    <lineage>
        <taxon>Eukaryota</taxon>
        <taxon>Viridiplantae</taxon>
        <taxon>Chlorophyta</taxon>
        <taxon>core chlorophytes</taxon>
        <taxon>Trebouxiophyceae</taxon>
        <taxon>Chlorellales</taxon>
        <taxon>Chlorellaceae</taxon>
        <taxon>Apatococcus</taxon>
    </lineage>
</organism>
<proteinExistence type="predicted"/>
<reference evidence="3 4" key="1">
    <citation type="journal article" date="2024" name="Nat. Commun.">
        <title>Phylogenomics reveals the evolutionary origins of lichenization in chlorophyte algae.</title>
        <authorList>
            <person name="Puginier C."/>
            <person name="Libourel C."/>
            <person name="Otte J."/>
            <person name="Skaloud P."/>
            <person name="Haon M."/>
            <person name="Grisel S."/>
            <person name="Petersen M."/>
            <person name="Berrin J.G."/>
            <person name="Delaux P.M."/>
            <person name="Dal Grande F."/>
            <person name="Keller J."/>
        </authorList>
    </citation>
    <scope>NUCLEOTIDE SEQUENCE [LARGE SCALE GENOMIC DNA]</scope>
    <source>
        <strain evidence="3 4">SAG 2523</strain>
    </source>
</reference>
<dbReference type="Proteomes" id="UP001485043">
    <property type="component" value="Unassembled WGS sequence"/>
</dbReference>
<feature type="coiled-coil region" evidence="1">
    <location>
        <begin position="462"/>
        <end position="531"/>
    </location>
</feature>
<gene>
    <name evidence="3" type="ORF">WJX84_004644</name>
</gene>
<feature type="compositionally biased region" description="Low complexity" evidence="2">
    <location>
        <begin position="149"/>
        <end position="158"/>
    </location>
</feature>
<feature type="region of interest" description="Disordered" evidence="2">
    <location>
        <begin position="125"/>
        <end position="185"/>
    </location>
</feature>
<dbReference type="EMBL" id="JALJOV010000183">
    <property type="protein sequence ID" value="KAK9866171.1"/>
    <property type="molecule type" value="Genomic_DNA"/>
</dbReference>
<keyword evidence="4" id="KW-1185">Reference proteome</keyword>
<evidence type="ECO:0000256" key="2">
    <source>
        <dbReference type="SAM" id="MobiDB-lite"/>
    </source>
</evidence>
<evidence type="ECO:0000313" key="4">
    <source>
        <dbReference type="Proteomes" id="UP001485043"/>
    </source>
</evidence>
<evidence type="ECO:0000256" key="1">
    <source>
        <dbReference type="SAM" id="Coils"/>
    </source>
</evidence>
<sequence length="640" mass="68186">MEDGTVRRMLQKAEAIERETAELAAKLPKPVGKAAHRGFTAAGSKSSGPQRTADDAMAQLLSISTSMVQTPGGPGPARLARHSSGIPMASSPLQTGPSGIFSPGHTPLMSLRSQAASIALPAATELQRPIPSSDASTSSPDAGPKQPYPQSLQSLSPSAIEPAKIPSGARRGSDMFSVGPPGREHSLSLELGGAQMQVSPSYTLSNLGKPRISSGTPFNPLPSEKAALGTILEIPGLSFAGTPFGPSVAGTPRTSVVFPTPQAAVGMPSNAPGQSAAYNSMRRASTAAGLASLSRTASSMTVASSLVGTSTLDARHGDAGWNGKVMELEPHSHMPANRVAERAFLRQQATAAVSQATELVQQLAEANAIASSSHSKYTQLLVELERRQESFIRREQGNIDRIRLLEEQLAQQGQQREADITSGRDEFGTKGAIISRLQAFEDQAAVDRTRNLQGEAKWGQEAARLRGELSNVQKAAAKFEGRVHAAEVDARHQTALANAAMEEKQLLLQDIAGLRSNLQACQGELGEAKAELRFWHKAVHDEMASMPWSTLDFAASAEAHPPDIWTRPLSRPGTAAGEVVLHEERTEGGLQRALASKQYRERMSQDARHSERQHKDMMKGFKTGLHVDDDVAGWSMDPLH</sequence>
<feature type="region of interest" description="Disordered" evidence="2">
    <location>
        <begin position="66"/>
        <end position="97"/>
    </location>
</feature>
<feature type="compositionally biased region" description="Low complexity" evidence="2">
    <location>
        <begin position="131"/>
        <end position="142"/>
    </location>
</feature>
<protein>
    <submittedName>
        <fullName evidence="3">Uncharacterized protein</fullName>
    </submittedName>
</protein>